<dbReference type="InterPro" id="IPR011008">
    <property type="entry name" value="Dimeric_a/b-barrel"/>
</dbReference>
<gene>
    <name evidence="4" type="ORF">JYB88_09050</name>
</gene>
<dbReference type="EMBL" id="CP071504">
    <property type="protein sequence ID" value="QSX28460.1"/>
    <property type="molecule type" value="Genomic_DNA"/>
</dbReference>
<dbReference type="KEGG" id="scyp:JYB88_09050"/>
<keyword evidence="2" id="KW-0732">Signal</keyword>
<evidence type="ECO:0000259" key="3">
    <source>
        <dbReference type="Pfam" id="PF03795"/>
    </source>
</evidence>
<sequence>MIMKHLIAALTLVVLNGLLSMPVLAGDNSQYDPALAERAGADEYGMKQYVLAFLKKGPNRDRSKEEAEKLQRAHLDNIGRMAKAGKLVLAGPFLNDGELRGIYIFNVRTVEEAKALTETDPAVQAGSLVMELLPWYGSAALMEVNELHKKMAKKAI</sequence>
<evidence type="ECO:0000256" key="2">
    <source>
        <dbReference type="SAM" id="SignalP"/>
    </source>
</evidence>
<evidence type="ECO:0000313" key="4">
    <source>
        <dbReference type="EMBL" id="QSX28460.1"/>
    </source>
</evidence>
<evidence type="ECO:0000313" key="5">
    <source>
        <dbReference type="Proteomes" id="UP000663281"/>
    </source>
</evidence>
<comment type="similarity">
    <text evidence="1">Belongs to the YciI family.</text>
</comment>
<proteinExistence type="inferred from homology"/>
<dbReference type="SUPFAM" id="SSF54909">
    <property type="entry name" value="Dimeric alpha+beta barrel"/>
    <property type="match status" value="1"/>
</dbReference>
<dbReference type="Proteomes" id="UP000663281">
    <property type="component" value="Chromosome"/>
</dbReference>
<feature type="domain" description="YCII-related" evidence="3">
    <location>
        <begin position="60"/>
        <end position="135"/>
    </location>
</feature>
<feature type="chain" id="PRO_5037422935" description="YCII-related domain-containing protein" evidence="2">
    <location>
        <begin position="26"/>
        <end position="156"/>
    </location>
</feature>
<accession>A0A974XHE9</accession>
<dbReference type="Gene3D" id="3.30.70.1060">
    <property type="entry name" value="Dimeric alpha+beta barrel"/>
    <property type="match status" value="1"/>
</dbReference>
<organism evidence="4 5">
    <name type="scientific">Shewanella cyperi</name>
    <dbReference type="NCBI Taxonomy" id="2814292"/>
    <lineage>
        <taxon>Bacteria</taxon>
        <taxon>Pseudomonadati</taxon>
        <taxon>Pseudomonadota</taxon>
        <taxon>Gammaproteobacteria</taxon>
        <taxon>Alteromonadales</taxon>
        <taxon>Shewanellaceae</taxon>
        <taxon>Shewanella</taxon>
    </lineage>
</organism>
<protein>
    <recommendedName>
        <fullName evidence="3">YCII-related domain-containing protein</fullName>
    </recommendedName>
</protein>
<dbReference type="AlphaFoldDB" id="A0A974XHE9"/>
<reference evidence="4 5" key="1">
    <citation type="submission" date="2021-03" db="EMBL/GenBank/DDBJ databases">
        <title>Novel species identification of genus Shewanella.</title>
        <authorList>
            <person name="Liu G."/>
            <person name="Zhang Q."/>
        </authorList>
    </citation>
    <scope>NUCLEOTIDE SEQUENCE [LARGE SCALE GENOMIC DNA]</scope>
    <source>
        <strain evidence="4 5">FJAT-53726</strain>
    </source>
</reference>
<dbReference type="Pfam" id="PF03795">
    <property type="entry name" value="YCII"/>
    <property type="match status" value="1"/>
</dbReference>
<evidence type="ECO:0000256" key="1">
    <source>
        <dbReference type="ARBA" id="ARBA00007689"/>
    </source>
</evidence>
<name>A0A974XHE9_9GAMM</name>
<keyword evidence="5" id="KW-1185">Reference proteome</keyword>
<dbReference type="InterPro" id="IPR005545">
    <property type="entry name" value="YCII"/>
</dbReference>
<feature type="signal peptide" evidence="2">
    <location>
        <begin position="1"/>
        <end position="25"/>
    </location>
</feature>